<feature type="transmembrane region" description="Helical" evidence="13">
    <location>
        <begin position="66"/>
        <end position="86"/>
    </location>
</feature>
<dbReference type="Proteomes" id="UP001205920">
    <property type="component" value="Unassembled WGS sequence"/>
</dbReference>
<feature type="transmembrane region" description="Helical" evidence="13">
    <location>
        <begin position="233"/>
        <end position="262"/>
    </location>
</feature>
<dbReference type="InterPro" id="IPR020959">
    <property type="entry name" value="ArabinofuranosylTrfase_AftA_C"/>
</dbReference>
<evidence type="ECO:0000259" key="14">
    <source>
        <dbReference type="Pfam" id="PF12249"/>
    </source>
</evidence>
<evidence type="ECO:0000256" key="6">
    <source>
        <dbReference type="ARBA" id="ARBA00022475"/>
    </source>
</evidence>
<dbReference type="GO" id="GO:0016757">
    <property type="term" value="F:glycosyltransferase activity"/>
    <property type="evidence" value="ECO:0007669"/>
    <property type="project" value="InterPro"/>
</dbReference>
<dbReference type="AlphaFoldDB" id="A0AAW5HTI3"/>
<evidence type="ECO:0000256" key="1">
    <source>
        <dbReference type="ARBA" id="ARBA00004651"/>
    </source>
</evidence>
<evidence type="ECO:0000256" key="13">
    <source>
        <dbReference type="SAM" id="Phobius"/>
    </source>
</evidence>
<feature type="transmembrane region" description="Helical" evidence="13">
    <location>
        <begin position="274"/>
        <end position="294"/>
    </location>
</feature>
<evidence type="ECO:0000256" key="8">
    <source>
        <dbReference type="ARBA" id="ARBA00022692"/>
    </source>
</evidence>
<keyword evidence="6" id="KW-1003">Cell membrane</keyword>
<feature type="transmembrane region" description="Helical" evidence="13">
    <location>
        <begin position="376"/>
        <end position="397"/>
    </location>
</feature>
<evidence type="ECO:0000256" key="4">
    <source>
        <dbReference type="ARBA" id="ARBA00012037"/>
    </source>
</evidence>
<proteinExistence type="inferred from homology"/>
<keyword evidence="17" id="KW-1185">Reference proteome</keyword>
<dbReference type="Pfam" id="PF12249">
    <property type="entry name" value="AftA_C"/>
    <property type="match status" value="1"/>
</dbReference>
<feature type="domain" description="Arabinofuranosyltransferase AftA C-terminal" evidence="14">
    <location>
        <begin position="439"/>
        <end position="624"/>
    </location>
</feature>
<feature type="domain" description="Arabinofuranosyltransferase AftA N-terminal" evidence="15">
    <location>
        <begin position="1"/>
        <end position="431"/>
    </location>
</feature>
<dbReference type="GO" id="GO:0005886">
    <property type="term" value="C:plasma membrane"/>
    <property type="evidence" value="ECO:0007669"/>
    <property type="project" value="UniProtKB-SubCell"/>
</dbReference>
<feature type="transmembrane region" description="Helical" evidence="13">
    <location>
        <begin position="31"/>
        <end position="54"/>
    </location>
</feature>
<feature type="transmembrane region" description="Helical" evidence="13">
    <location>
        <begin position="178"/>
        <end position="195"/>
    </location>
</feature>
<evidence type="ECO:0000259" key="15">
    <source>
        <dbReference type="Pfam" id="PF12250"/>
    </source>
</evidence>
<feature type="transmembrane region" description="Helical" evidence="13">
    <location>
        <begin position="153"/>
        <end position="172"/>
    </location>
</feature>
<sequence length="631" mass="69069">MLAAGTSAAVVTLAVWYVLHSTSLPAFNTSMVTRALSTGGSFVVILCAALACWAWVRKRLSRPVRVLCQAVCGLAPAGLVITALGIPLASTRLWLDGIQVDQGFRTQFLSRMTEVATNQDMNYLDLPTFYPIGWFWLGGRLAHLLGMEGWEVYQPWALVSLAAAACALVPIWRKLCGSLPVSTLIALVSTGIVLTETPDEPYAAIVALFAPAAAVTAYKALTGSWQATVVLALYLGVSAMLYTLFTAIAALTVVVIAVLLWFRRKFARGPVVHLLASGVGALCIAAIGWAPYLYESAFGGFDVRHTANHFLPAQGTVIPLPFFSLSIIGVLSVLGLIFMVGRLHVPEVASLAVMVVVCYTWVIVSMFASLLGTSLLGFRIEVLLMLLFSTVGIFAVADLRTAGVDYYYPGHFKERTQRVITAVLIIVVAAGTLSFVQRIPALNEAHIDQAYSDTDGFGERADRFPPDPGRYYGEIDEFIQSHGYTPGETVVYTDEINFMAFKPYHGFNAFTSHYANPLGEFHLRNEALSQWAKLSFDAPEKLDAAMQDTKWTAPQAFIFRGTMSDDLREDATENRDVAWKTHIGHNIFPSEPNVRYEGLFFNPKAFPRETWDAKQIGPFVVVVRNAATPEK</sequence>
<evidence type="ECO:0000256" key="11">
    <source>
        <dbReference type="ARBA" id="ARBA00033184"/>
    </source>
</evidence>
<comment type="catalytic activity">
    <reaction evidence="12">
        <text>Adds an alpha-D-arabinofuranosyl group from trans,octacis-decaprenylphospho-beta-D-arabinofuranose at the 5-O-position of the eighth, tenth and twelfth galactofuranose unit of the galactofuranan chain of [beta-D-galactofuranosyl-(1-&gt;5)-beta-D-galactofuranosyl-(1-&gt;6)]14-beta-D-galactofuranosyl-(1-&gt;5)-beta-D-galactofuranosyl-(1-&gt;4)-alpha-L-rhamnopyranosyl-(1-&gt;3)-N-acetyl-alpha-D-glucosaminyl-diphospho-trans,octacis-decaprenol.</text>
        <dbReference type="EC" id="2.4.2.46"/>
    </reaction>
</comment>
<comment type="caution">
    <text evidence="16">The sequence shown here is derived from an EMBL/GenBank/DDBJ whole genome shotgun (WGS) entry which is preliminary data.</text>
</comment>
<dbReference type="EC" id="2.4.2.46" evidence="4"/>
<dbReference type="GO" id="GO:0044038">
    <property type="term" value="P:cell wall macromolecule biosynthetic process"/>
    <property type="evidence" value="ECO:0007669"/>
    <property type="project" value="InterPro"/>
</dbReference>
<reference evidence="16 17" key="1">
    <citation type="submission" date="2021-01" db="EMBL/GenBank/DDBJ databases">
        <title>Identification and Characterization of Corynebacterium sp.</title>
        <authorList>
            <person name="Luo Q."/>
            <person name="Qu P."/>
            <person name="Chen Q."/>
        </authorList>
    </citation>
    <scope>NUCLEOTIDE SEQUENCE [LARGE SCALE GENOMIC DNA]</scope>
    <source>
        <strain evidence="16 17">MC-18</strain>
    </source>
</reference>
<gene>
    <name evidence="16" type="ORF">JMN37_04755</name>
</gene>
<comment type="pathway">
    <text evidence="2">Cell wall biogenesis; cell wall polysaccharide biosynthesis.</text>
</comment>
<comment type="subcellular location">
    <subcellularLocation>
        <location evidence="1">Cell membrane</location>
        <topology evidence="1">Multi-pass membrane protein</topology>
    </subcellularLocation>
</comment>
<dbReference type="EMBL" id="JAEUWV010000004">
    <property type="protein sequence ID" value="MCO6394290.1"/>
    <property type="molecule type" value="Genomic_DNA"/>
</dbReference>
<organism evidence="16 17">
    <name type="scientific">Corynebacterium lipophilum</name>
    <dbReference type="NCBI Taxonomy" id="2804918"/>
    <lineage>
        <taxon>Bacteria</taxon>
        <taxon>Bacillati</taxon>
        <taxon>Actinomycetota</taxon>
        <taxon>Actinomycetes</taxon>
        <taxon>Mycobacteriales</taxon>
        <taxon>Corynebacteriaceae</taxon>
        <taxon>Corynebacterium</taxon>
    </lineage>
</organism>
<keyword evidence="10 13" id="KW-0472">Membrane</keyword>
<evidence type="ECO:0000313" key="17">
    <source>
        <dbReference type="Proteomes" id="UP001205920"/>
    </source>
</evidence>
<evidence type="ECO:0000256" key="5">
    <source>
        <dbReference type="ARBA" id="ARBA00020482"/>
    </source>
</evidence>
<evidence type="ECO:0000256" key="12">
    <source>
        <dbReference type="ARBA" id="ARBA00034030"/>
    </source>
</evidence>
<protein>
    <recommendedName>
        <fullName evidence="5">Galactan 5-O-arabinofuranosyltransferase</fullName>
        <ecNumber evidence="4">2.4.2.46</ecNumber>
    </recommendedName>
    <alternativeName>
        <fullName evidence="11">Arabinofuranosyltransferase AftA</fullName>
    </alternativeName>
</protein>
<accession>A0AAW5HTI3</accession>
<feature type="transmembrane region" description="Helical" evidence="13">
    <location>
        <begin position="418"/>
        <end position="436"/>
    </location>
</feature>
<evidence type="ECO:0000256" key="2">
    <source>
        <dbReference type="ARBA" id="ARBA00004776"/>
    </source>
</evidence>
<keyword evidence="8 13" id="KW-0812">Transmembrane</keyword>
<keyword evidence="9 13" id="KW-1133">Transmembrane helix</keyword>
<evidence type="ECO:0000256" key="9">
    <source>
        <dbReference type="ARBA" id="ARBA00022989"/>
    </source>
</evidence>
<feature type="transmembrane region" description="Helical" evidence="13">
    <location>
        <begin position="348"/>
        <end position="370"/>
    </location>
</feature>
<keyword evidence="7" id="KW-0808">Transferase</keyword>
<dbReference type="Pfam" id="PF12250">
    <property type="entry name" value="AftA_N"/>
    <property type="match status" value="1"/>
</dbReference>
<dbReference type="InterPro" id="IPR020963">
    <property type="entry name" value="ArabinofuranosylTrfase_AftA_N"/>
</dbReference>
<evidence type="ECO:0000256" key="7">
    <source>
        <dbReference type="ARBA" id="ARBA00022679"/>
    </source>
</evidence>
<evidence type="ECO:0000313" key="16">
    <source>
        <dbReference type="EMBL" id="MCO6394290.1"/>
    </source>
</evidence>
<feature type="transmembrane region" description="Helical" evidence="13">
    <location>
        <begin position="320"/>
        <end position="341"/>
    </location>
</feature>
<evidence type="ECO:0000256" key="10">
    <source>
        <dbReference type="ARBA" id="ARBA00023136"/>
    </source>
</evidence>
<name>A0AAW5HTI3_9CORY</name>
<evidence type="ECO:0000256" key="3">
    <source>
        <dbReference type="ARBA" id="ARBA00009655"/>
    </source>
</evidence>
<comment type="similarity">
    <text evidence="3">Belongs to the glycosyltransferase 85 family.</text>
</comment>